<feature type="region of interest" description="Disordered" evidence="1">
    <location>
        <begin position="147"/>
        <end position="181"/>
    </location>
</feature>
<dbReference type="AlphaFoldDB" id="A0A9P8UDU6"/>
<evidence type="ECO:0000313" key="3">
    <source>
        <dbReference type="Proteomes" id="UP000758603"/>
    </source>
</evidence>
<dbReference type="GeneID" id="70125613"/>
<dbReference type="EMBL" id="JAGPXC010000008">
    <property type="protein sequence ID" value="KAH6648100.1"/>
    <property type="molecule type" value="Genomic_DNA"/>
</dbReference>
<feature type="compositionally biased region" description="Basic and acidic residues" evidence="1">
    <location>
        <begin position="157"/>
        <end position="174"/>
    </location>
</feature>
<dbReference type="Proteomes" id="UP000758603">
    <property type="component" value="Unassembled WGS sequence"/>
</dbReference>
<reference evidence="2" key="1">
    <citation type="journal article" date="2021" name="Nat. Commun.">
        <title>Genetic determinants of endophytism in the Arabidopsis root mycobiome.</title>
        <authorList>
            <person name="Mesny F."/>
            <person name="Miyauchi S."/>
            <person name="Thiergart T."/>
            <person name="Pickel B."/>
            <person name="Atanasova L."/>
            <person name="Karlsson M."/>
            <person name="Huettel B."/>
            <person name="Barry K.W."/>
            <person name="Haridas S."/>
            <person name="Chen C."/>
            <person name="Bauer D."/>
            <person name="Andreopoulos W."/>
            <person name="Pangilinan J."/>
            <person name="LaButti K."/>
            <person name="Riley R."/>
            <person name="Lipzen A."/>
            <person name="Clum A."/>
            <person name="Drula E."/>
            <person name="Henrissat B."/>
            <person name="Kohler A."/>
            <person name="Grigoriev I.V."/>
            <person name="Martin F.M."/>
            <person name="Hacquard S."/>
        </authorList>
    </citation>
    <scope>NUCLEOTIDE SEQUENCE</scope>
    <source>
        <strain evidence="2">MPI-SDFR-AT-0073</strain>
    </source>
</reference>
<protein>
    <submittedName>
        <fullName evidence="2">Uncharacterized protein</fullName>
    </submittedName>
</protein>
<keyword evidence="3" id="KW-1185">Reference proteome</keyword>
<name>A0A9P8UDU6_9PEZI</name>
<evidence type="ECO:0000313" key="2">
    <source>
        <dbReference type="EMBL" id="KAH6648100.1"/>
    </source>
</evidence>
<comment type="caution">
    <text evidence="2">The sequence shown here is derived from an EMBL/GenBank/DDBJ whole genome shotgun (WGS) entry which is preliminary data.</text>
</comment>
<gene>
    <name evidence="2" type="ORF">BKA67DRAFT_406145</name>
</gene>
<accession>A0A9P8UDU6</accession>
<proteinExistence type="predicted"/>
<dbReference type="RefSeq" id="XP_045954612.1">
    <property type="nucleotide sequence ID" value="XM_046096721.1"/>
</dbReference>
<sequence>MPFYGRPASIHECKLKNELISRLLESRCYQVLQATEFLANKGLYHSTMMDANVLIKFQDISCLTKMFLYTLEHQDGQSLLTHQYNGVETVVSKVEFLLGPIPPFYRERSRRFLSLRHHKRGYAESAQEISQTLFDIGKEMDPVLAEDLGSPTGGIKRSIEPDERRVPTSHRQDVTHVCQNS</sequence>
<organism evidence="2 3">
    <name type="scientific">Truncatella angustata</name>
    <dbReference type="NCBI Taxonomy" id="152316"/>
    <lineage>
        <taxon>Eukaryota</taxon>
        <taxon>Fungi</taxon>
        <taxon>Dikarya</taxon>
        <taxon>Ascomycota</taxon>
        <taxon>Pezizomycotina</taxon>
        <taxon>Sordariomycetes</taxon>
        <taxon>Xylariomycetidae</taxon>
        <taxon>Amphisphaeriales</taxon>
        <taxon>Sporocadaceae</taxon>
        <taxon>Truncatella</taxon>
    </lineage>
</organism>
<evidence type="ECO:0000256" key="1">
    <source>
        <dbReference type="SAM" id="MobiDB-lite"/>
    </source>
</evidence>